<dbReference type="PRINTS" id="PR00081">
    <property type="entry name" value="GDHRDH"/>
</dbReference>
<evidence type="ECO:0000313" key="2">
    <source>
        <dbReference type="Proteomes" id="UP000604046"/>
    </source>
</evidence>
<dbReference type="Pfam" id="PF13561">
    <property type="entry name" value="adh_short_C2"/>
    <property type="match status" value="1"/>
</dbReference>
<evidence type="ECO:0000313" key="1">
    <source>
        <dbReference type="EMBL" id="CAE7259236.1"/>
    </source>
</evidence>
<dbReference type="PRINTS" id="PR00080">
    <property type="entry name" value="SDRFAMILY"/>
</dbReference>
<dbReference type="PANTHER" id="PTHR42820">
    <property type="entry name" value="SHORT-CHAIN DEHYDROGENASE REDUCTASE"/>
    <property type="match status" value="1"/>
</dbReference>
<accession>A0A812MIL1</accession>
<name>A0A812MIL1_9DINO</name>
<comment type="caution">
    <text evidence="1">The sequence shown here is derived from an EMBL/GenBank/DDBJ whole genome shotgun (WGS) entry which is preliminary data.</text>
</comment>
<dbReference type="EMBL" id="CAJNDS010001424">
    <property type="protein sequence ID" value="CAE7259236.1"/>
    <property type="molecule type" value="Genomic_DNA"/>
</dbReference>
<protein>
    <submittedName>
        <fullName evidence="1">Uncharacterized protein</fullName>
    </submittedName>
</protein>
<reference evidence="1" key="1">
    <citation type="submission" date="2021-02" db="EMBL/GenBank/DDBJ databases">
        <authorList>
            <person name="Dougan E. K."/>
            <person name="Rhodes N."/>
            <person name="Thang M."/>
            <person name="Chan C."/>
        </authorList>
    </citation>
    <scope>NUCLEOTIDE SEQUENCE</scope>
</reference>
<dbReference type="SUPFAM" id="SSF51735">
    <property type="entry name" value="NAD(P)-binding Rossmann-fold domains"/>
    <property type="match status" value="1"/>
</dbReference>
<dbReference type="PANTHER" id="PTHR42820:SF1">
    <property type="entry name" value="SHORT-CHAIN DEHYDROGENASE_REDUCTASE FAMILY PROTEIN"/>
    <property type="match status" value="1"/>
</dbReference>
<keyword evidence="2" id="KW-1185">Reference proteome</keyword>
<dbReference type="AlphaFoldDB" id="A0A812MIL1"/>
<dbReference type="InterPro" id="IPR020904">
    <property type="entry name" value="Sc_DH/Rdtase_CS"/>
</dbReference>
<dbReference type="CDD" id="cd05233">
    <property type="entry name" value="SDR_c"/>
    <property type="match status" value="1"/>
</dbReference>
<proteinExistence type="predicted"/>
<gene>
    <name evidence="1" type="ORF">SNAT2548_LOCUS13514</name>
</gene>
<dbReference type="PROSITE" id="PS00061">
    <property type="entry name" value="ADH_SHORT"/>
    <property type="match status" value="1"/>
</dbReference>
<dbReference type="InterPro" id="IPR002347">
    <property type="entry name" value="SDR_fam"/>
</dbReference>
<dbReference type="FunFam" id="3.40.50.720:FF:000084">
    <property type="entry name" value="Short-chain dehydrogenase reductase"/>
    <property type="match status" value="1"/>
</dbReference>
<dbReference type="Gene3D" id="3.40.50.720">
    <property type="entry name" value="NAD(P)-binding Rossmann-like Domain"/>
    <property type="match status" value="1"/>
</dbReference>
<organism evidence="1 2">
    <name type="scientific">Symbiodinium natans</name>
    <dbReference type="NCBI Taxonomy" id="878477"/>
    <lineage>
        <taxon>Eukaryota</taxon>
        <taxon>Sar</taxon>
        <taxon>Alveolata</taxon>
        <taxon>Dinophyceae</taxon>
        <taxon>Suessiales</taxon>
        <taxon>Symbiodiniaceae</taxon>
        <taxon>Symbiodinium</taxon>
    </lineage>
</organism>
<dbReference type="InterPro" id="IPR036291">
    <property type="entry name" value="NAD(P)-bd_dom_sf"/>
</dbReference>
<dbReference type="OrthoDB" id="1274115at2759"/>
<sequence>MGRLDGKVAIITGGTSGIGLETVRIFVQEGCKVMFCGRGEKVGEQIATELGESCAFTKCDVNVESEIKNVIDKTVEKWGKLDILFNNAGGPVGPFRVDQVKKEHLDANFSLNFNSMVLATKHALPHLVKQPTSSIINNSSIAAKKAGFGDPLYSACKGAMDSYSRVAAMQLAPRGVRINCVSPGATATPIFWSGSPGSARGAKLTAEENARKQQKVEANIMNNCASLRVGRAGTGIDIARAVCFLASDESMWITGQDLTVDGGMTAFDAPNKGWMADPNPVDPVPLRHKLSKL</sequence>
<dbReference type="Proteomes" id="UP000604046">
    <property type="component" value="Unassembled WGS sequence"/>
</dbReference>